<dbReference type="AlphaFoldDB" id="A0AAU9VN13"/>
<reference evidence="3" key="1">
    <citation type="submission" date="2022-04" db="EMBL/GenBank/DDBJ databases">
        <authorList>
            <person name="Forde T."/>
        </authorList>
    </citation>
    <scope>NUCLEOTIDE SEQUENCE</scope>
    <source>
        <strain evidence="3">A18Y016a</strain>
        <strain evidence="2">A18Y020d</strain>
    </source>
</reference>
<dbReference type="EMBL" id="OW659477">
    <property type="protein sequence ID" value="CAH2763689.1"/>
    <property type="molecule type" value="Genomic_DNA"/>
</dbReference>
<evidence type="ECO:0000313" key="5">
    <source>
        <dbReference type="Proteomes" id="UP001154111"/>
    </source>
</evidence>
<keyword evidence="1" id="KW-0472">Membrane</keyword>
<keyword evidence="1" id="KW-0812">Transmembrane</keyword>
<evidence type="ECO:0000313" key="4">
    <source>
        <dbReference type="Proteomes" id="UP001154095"/>
    </source>
</evidence>
<dbReference type="EMBL" id="OW659496">
    <property type="protein sequence ID" value="CAH2763620.1"/>
    <property type="molecule type" value="Genomic_DNA"/>
</dbReference>
<feature type="transmembrane region" description="Helical" evidence="1">
    <location>
        <begin position="52"/>
        <end position="73"/>
    </location>
</feature>
<evidence type="ECO:0000313" key="3">
    <source>
        <dbReference type="EMBL" id="CAH2763689.1"/>
    </source>
</evidence>
<name>A0AAU9VN13_9FIRM</name>
<proteinExistence type="predicted"/>
<gene>
    <name evidence="3" type="ORF">ERYAMS2_01848</name>
    <name evidence="2" type="ORF">ERYAMS_01550</name>
</gene>
<keyword evidence="4" id="KW-1185">Reference proteome</keyword>
<accession>A0AAU9VN13</accession>
<dbReference type="Proteomes" id="UP001154095">
    <property type="component" value="Chromosome"/>
</dbReference>
<organism evidence="3 5">
    <name type="scientific">Erysipelothrix amsterdamensis</name>
    <dbReference type="NCBI Taxonomy" id="2929157"/>
    <lineage>
        <taxon>Bacteria</taxon>
        <taxon>Bacillati</taxon>
        <taxon>Bacillota</taxon>
        <taxon>Erysipelotrichia</taxon>
        <taxon>Erysipelotrichales</taxon>
        <taxon>Erysipelotrichaceae</taxon>
        <taxon>Erysipelothrix</taxon>
    </lineage>
</organism>
<sequence>MHHESIFDLYRDHKLHIALCFIIFIITFIVHFVIPFGIYYDFISKTIFASWSIPPLFFLCFISLLLLNIRVYLTFSKNNRSH</sequence>
<evidence type="ECO:0000313" key="2">
    <source>
        <dbReference type="EMBL" id="CAH2763620.1"/>
    </source>
</evidence>
<dbReference type="Proteomes" id="UP001154111">
    <property type="component" value="Chromosome"/>
</dbReference>
<evidence type="ECO:0000256" key="1">
    <source>
        <dbReference type="SAM" id="Phobius"/>
    </source>
</evidence>
<feature type="transmembrane region" description="Helical" evidence="1">
    <location>
        <begin position="15"/>
        <end position="40"/>
    </location>
</feature>
<protein>
    <submittedName>
        <fullName evidence="3">Uncharacterized protein</fullName>
    </submittedName>
</protein>
<keyword evidence="1" id="KW-1133">Transmembrane helix</keyword>